<feature type="region of interest" description="Disordered" evidence="1">
    <location>
        <begin position="103"/>
        <end position="137"/>
    </location>
</feature>
<evidence type="ECO:0000313" key="2">
    <source>
        <dbReference type="EMBL" id="QDS70547.1"/>
    </source>
</evidence>
<name>A0A517L4G0_9PEZI</name>
<sequence>MSCEKSSKPPPPPLPIIATSLAPKSGIISAAPSAMPSTQLTMSLSSRHRDALKRLLHNQGIEDQPHHDLDSLLHILLVRMHQEGWSIDTRGRLRTPEQTEFAEQAEARRRTEHTGGVANGWSMREEASANPPGVDGGRYFRESQTEISRYSHSDNLPRPGLLATPLSPPFAGNDCVRDATPRAYVPYMERGNVYRSRNQDHLKGCKDNQDKEEIDNDPHYIEEDAIFEFWLANIWQPVDHNRILEERNEVVNRNKGWFKGLWSGKES</sequence>
<reference evidence="2 3" key="1">
    <citation type="submission" date="2019-07" db="EMBL/GenBank/DDBJ databases">
        <title>Finished genome of Venturia effusa.</title>
        <authorList>
            <person name="Young C.A."/>
            <person name="Cox M.P."/>
            <person name="Ganley A.R.D."/>
            <person name="David W.J."/>
        </authorList>
    </citation>
    <scope>NUCLEOTIDE SEQUENCE [LARGE SCALE GENOMIC DNA]</scope>
    <source>
        <strain evidence="3">albino</strain>
    </source>
</reference>
<keyword evidence="3" id="KW-1185">Reference proteome</keyword>
<gene>
    <name evidence="2" type="ORF">FKW77_010401</name>
</gene>
<dbReference type="EMBL" id="CP042188">
    <property type="protein sequence ID" value="QDS70547.1"/>
    <property type="molecule type" value="Genomic_DNA"/>
</dbReference>
<organism evidence="2 3">
    <name type="scientific">Venturia effusa</name>
    <dbReference type="NCBI Taxonomy" id="50376"/>
    <lineage>
        <taxon>Eukaryota</taxon>
        <taxon>Fungi</taxon>
        <taxon>Dikarya</taxon>
        <taxon>Ascomycota</taxon>
        <taxon>Pezizomycotina</taxon>
        <taxon>Dothideomycetes</taxon>
        <taxon>Pleosporomycetidae</taxon>
        <taxon>Venturiales</taxon>
        <taxon>Venturiaceae</taxon>
        <taxon>Venturia</taxon>
    </lineage>
</organism>
<accession>A0A517L4G0</accession>
<evidence type="ECO:0000256" key="1">
    <source>
        <dbReference type="SAM" id="MobiDB-lite"/>
    </source>
</evidence>
<evidence type="ECO:0000313" key="3">
    <source>
        <dbReference type="Proteomes" id="UP000316270"/>
    </source>
</evidence>
<protein>
    <submittedName>
        <fullName evidence="2">Uncharacterized protein</fullName>
    </submittedName>
</protein>
<proteinExistence type="predicted"/>
<dbReference type="Proteomes" id="UP000316270">
    <property type="component" value="Chromosome 4"/>
</dbReference>
<dbReference type="AlphaFoldDB" id="A0A517L4G0"/>
<dbReference type="OrthoDB" id="3940666at2759"/>